<protein>
    <recommendedName>
        <fullName evidence="5">Secreted protein</fullName>
    </recommendedName>
</protein>
<gene>
    <name evidence="3" type="ORF">K466DRAFT_592648</name>
</gene>
<feature type="signal peptide" evidence="2">
    <location>
        <begin position="1"/>
        <end position="16"/>
    </location>
</feature>
<organism evidence="3 4">
    <name type="scientific">Polyporus arcularius HHB13444</name>
    <dbReference type="NCBI Taxonomy" id="1314778"/>
    <lineage>
        <taxon>Eukaryota</taxon>
        <taxon>Fungi</taxon>
        <taxon>Dikarya</taxon>
        <taxon>Basidiomycota</taxon>
        <taxon>Agaricomycotina</taxon>
        <taxon>Agaricomycetes</taxon>
        <taxon>Polyporales</taxon>
        <taxon>Polyporaceae</taxon>
        <taxon>Polyporus</taxon>
    </lineage>
</organism>
<evidence type="ECO:0000256" key="1">
    <source>
        <dbReference type="SAM" id="MobiDB-lite"/>
    </source>
</evidence>
<reference evidence="3 4" key="1">
    <citation type="journal article" date="2019" name="Nat. Ecol. Evol.">
        <title>Megaphylogeny resolves global patterns of mushroom evolution.</title>
        <authorList>
            <person name="Varga T."/>
            <person name="Krizsan K."/>
            <person name="Foldi C."/>
            <person name="Dima B."/>
            <person name="Sanchez-Garcia M."/>
            <person name="Sanchez-Ramirez S."/>
            <person name="Szollosi G.J."/>
            <person name="Szarkandi J.G."/>
            <person name="Papp V."/>
            <person name="Albert L."/>
            <person name="Andreopoulos W."/>
            <person name="Angelini C."/>
            <person name="Antonin V."/>
            <person name="Barry K.W."/>
            <person name="Bougher N.L."/>
            <person name="Buchanan P."/>
            <person name="Buyck B."/>
            <person name="Bense V."/>
            <person name="Catcheside P."/>
            <person name="Chovatia M."/>
            <person name="Cooper J."/>
            <person name="Damon W."/>
            <person name="Desjardin D."/>
            <person name="Finy P."/>
            <person name="Geml J."/>
            <person name="Haridas S."/>
            <person name="Hughes K."/>
            <person name="Justo A."/>
            <person name="Karasinski D."/>
            <person name="Kautmanova I."/>
            <person name="Kiss B."/>
            <person name="Kocsube S."/>
            <person name="Kotiranta H."/>
            <person name="LaButti K.M."/>
            <person name="Lechner B.E."/>
            <person name="Liimatainen K."/>
            <person name="Lipzen A."/>
            <person name="Lukacs Z."/>
            <person name="Mihaltcheva S."/>
            <person name="Morgado L.N."/>
            <person name="Niskanen T."/>
            <person name="Noordeloos M.E."/>
            <person name="Ohm R.A."/>
            <person name="Ortiz-Santana B."/>
            <person name="Ovrebo C."/>
            <person name="Racz N."/>
            <person name="Riley R."/>
            <person name="Savchenko A."/>
            <person name="Shiryaev A."/>
            <person name="Soop K."/>
            <person name="Spirin V."/>
            <person name="Szebenyi C."/>
            <person name="Tomsovsky M."/>
            <person name="Tulloss R.E."/>
            <person name="Uehling J."/>
            <person name="Grigoriev I.V."/>
            <person name="Vagvolgyi C."/>
            <person name="Papp T."/>
            <person name="Martin F.M."/>
            <person name="Miettinen O."/>
            <person name="Hibbett D.S."/>
            <person name="Nagy L.G."/>
        </authorList>
    </citation>
    <scope>NUCLEOTIDE SEQUENCE [LARGE SCALE GENOMIC DNA]</scope>
    <source>
        <strain evidence="3 4">HHB13444</strain>
    </source>
</reference>
<feature type="chain" id="PRO_5022918169" description="Secreted protein" evidence="2">
    <location>
        <begin position="17"/>
        <end position="114"/>
    </location>
</feature>
<dbReference type="Proteomes" id="UP000308197">
    <property type="component" value="Unassembled WGS sequence"/>
</dbReference>
<evidence type="ECO:0000313" key="4">
    <source>
        <dbReference type="Proteomes" id="UP000308197"/>
    </source>
</evidence>
<dbReference type="EMBL" id="ML212261">
    <property type="protein sequence ID" value="TFK78913.1"/>
    <property type="molecule type" value="Genomic_DNA"/>
</dbReference>
<feature type="compositionally biased region" description="Polar residues" evidence="1">
    <location>
        <begin position="60"/>
        <end position="72"/>
    </location>
</feature>
<sequence>MFACAGLRILARLSSGRLLLQHVSFFETAFTTCRRLPCMQTVSREPRHQPQRPQRGDLSPSATRYDNANSSKPPAASTVFSKKPPTHRCTGQWQTIAVAIRKGPLDYPTLRAKS</sequence>
<dbReference type="InParanoid" id="A0A5C3NZL7"/>
<proteinExistence type="predicted"/>
<accession>A0A5C3NZL7</accession>
<keyword evidence="4" id="KW-1185">Reference proteome</keyword>
<evidence type="ECO:0000313" key="3">
    <source>
        <dbReference type="EMBL" id="TFK78913.1"/>
    </source>
</evidence>
<keyword evidence="2" id="KW-0732">Signal</keyword>
<dbReference type="AlphaFoldDB" id="A0A5C3NZL7"/>
<evidence type="ECO:0008006" key="5">
    <source>
        <dbReference type="Google" id="ProtNLM"/>
    </source>
</evidence>
<feature type="region of interest" description="Disordered" evidence="1">
    <location>
        <begin position="41"/>
        <end position="88"/>
    </location>
</feature>
<name>A0A5C3NZL7_9APHY</name>
<evidence type="ECO:0000256" key="2">
    <source>
        <dbReference type="SAM" id="SignalP"/>
    </source>
</evidence>